<proteinExistence type="predicted"/>
<feature type="region of interest" description="Disordered" evidence="1">
    <location>
        <begin position="579"/>
        <end position="601"/>
    </location>
</feature>
<dbReference type="GO" id="GO:0043171">
    <property type="term" value="P:peptide catabolic process"/>
    <property type="evidence" value="ECO:0007669"/>
    <property type="project" value="TreeGrafter"/>
</dbReference>
<dbReference type="Gene3D" id="1.10.390.10">
    <property type="entry name" value="Neutral Protease Domain 2"/>
    <property type="match status" value="1"/>
</dbReference>
<dbReference type="InterPro" id="IPR027268">
    <property type="entry name" value="Peptidase_M4/M1_CTD_sf"/>
</dbReference>
<dbReference type="InterPro" id="IPR014782">
    <property type="entry name" value="Peptidase_M1_dom"/>
</dbReference>
<dbReference type="InterPro" id="IPR050344">
    <property type="entry name" value="Peptidase_M1_aminopeptidases"/>
</dbReference>
<dbReference type="CDD" id="cd09604">
    <property type="entry name" value="M1_APN_like"/>
    <property type="match status" value="1"/>
</dbReference>
<dbReference type="PANTHER" id="PTHR11533">
    <property type="entry name" value="PROTEASE M1 ZINC METALLOPROTEASE"/>
    <property type="match status" value="1"/>
</dbReference>
<protein>
    <submittedName>
        <fullName evidence="3">M1 family metallopeptidase</fullName>
    </submittedName>
</protein>
<evidence type="ECO:0000313" key="4">
    <source>
        <dbReference type="Proteomes" id="UP000305675"/>
    </source>
</evidence>
<dbReference type="GO" id="GO:0016020">
    <property type="term" value="C:membrane"/>
    <property type="evidence" value="ECO:0007669"/>
    <property type="project" value="TreeGrafter"/>
</dbReference>
<dbReference type="EMBL" id="SWCJ01000012">
    <property type="protein sequence ID" value="TKB53369.1"/>
    <property type="molecule type" value="Genomic_DNA"/>
</dbReference>
<keyword evidence="4" id="KW-1185">Reference proteome</keyword>
<accession>A0A4U1BNC4</accession>
<dbReference type="SUPFAM" id="SSF55486">
    <property type="entry name" value="Metalloproteases ('zincins'), catalytic domain"/>
    <property type="match status" value="1"/>
</dbReference>
<dbReference type="Pfam" id="PF01433">
    <property type="entry name" value="Peptidase_M1"/>
    <property type="match status" value="1"/>
</dbReference>
<dbReference type="GO" id="GO:0070006">
    <property type="term" value="F:metalloaminopeptidase activity"/>
    <property type="evidence" value="ECO:0007669"/>
    <property type="project" value="TreeGrafter"/>
</dbReference>
<sequence>MAADPLTLTGDKFRQLDAELPTPNTYRTASGAPGHQYWQQQADYNIKVSLDDATQRLSGQERIRYQNNSPDTLRYLWLLLDANKFRQDSMANRMKTTSVPREGDKANRIDMRSFRSSVEGQRHPGGIELTKVALANGKALNYTVVDTLMRIDLPTPLKSGDDVEFDIHWNYQIHEQKVLGGRSGYEYFERDENRLYEVAQWFPRMAAYSDANGWHNKPFLRHGEFTLEFGDYEVAITVPEDFVVAATGTLENPKQVLTKAQRKRLEQAKDADKPVYIITLEEALENEKRRGKGTKTWKFKADKVRDFAWAGSRKFLWDAQGYQKGATDTLAMSFYPEEATPLWDKYSTASIIHTIDVYNDYSFDYPYPVAISVNGPVGGMEYPMITFNGPRPEINEEDRSDRTWSRRTKYGLITVIIHEIGHIYYPMIVNSDERQWAWMDEGLNTFVQYLAEQRWEEDYPSRGGEPRHITSYMKSSNQVPIMTNSESILQFGPNAYSKPATALNILRETILGRELFDFAFREYAQRWKYKRPMPADFFRTMEDASGTDLDWFWRGWFYSTDHVDISIDDVRHYTVNTQDPDVESQWKRQQHHDKPESITSQRNSEVARFIDGKPELHDFYNEHDQFTATNADRNKYHKDLAKLEPFEQELLKEKHNVYLLDFSNLGGLVMPILLKLSYDDGSFEELYLPAEIWVKNSKQVTKMLLRPPHKLLTQVEVDPYWQTADVDTQNNHYPRQISQSRLQLFKQKKKKNLMQKYAEPLKTEDANSTEGDQ</sequence>
<dbReference type="OrthoDB" id="9814383at2"/>
<dbReference type="RefSeq" id="WP_136864236.1">
    <property type="nucleotide sequence ID" value="NZ_SWCJ01000012.1"/>
</dbReference>
<dbReference type="AlphaFoldDB" id="A0A4U1BNC4"/>
<dbReference type="Proteomes" id="UP000305675">
    <property type="component" value="Unassembled WGS sequence"/>
</dbReference>
<evidence type="ECO:0000259" key="2">
    <source>
        <dbReference type="Pfam" id="PF01433"/>
    </source>
</evidence>
<name>A0A4U1BNC4_9GAMM</name>
<feature type="domain" description="Peptidase M1 membrane alanine aminopeptidase" evidence="2">
    <location>
        <begin position="353"/>
        <end position="556"/>
    </location>
</feature>
<organism evidence="3 4">
    <name type="scientific">Ferrimonas aestuarii</name>
    <dbReference type="NCBI Taxonomy" id="2569539"/>
    <lineage>
        <taxon>Bacteria</taxon>
        <taxon>Pseudomonadati</taxon>
        <taxon>Pseudomonadota</taxon>
        <taxon>Gammaproteobacteria</taxon>
        <taxon>Alteromonadales</taxon>
        <taxon>Ferrimonadaceae</taxon>
        <taxon>Ferrimonas</taxon>
    </lineage>
</organism>
<dbReference type="GO" id="GO:0005615">
    <property type="term" value="C:extracellular space"/>
    <property type="evidence" value="ECO:0007669"/>
    <property type="project" value="TreeGrafter"/>
</dbReference>
<evidence type="ECO:0000313" key="3">
    <source>
        <dbReference type="EMBL" id="TKB53369.1"/>
    </source>
</evidence>
<dbReference type="GO" id="GO:0042277">
    <property type="term" value="F:peptide binding"/>
    <property type="evidence" value="ECO:0007669"/>
    <property type="project" value="TreeGrafter"/>
</dbReference>
<gene>
    <name evidence="3" type="ORF">FCL42_14450</name>
</gene>
<reference evidence="3 4" key="1">
    <citation type="submission" date="2019-04" db="EMBL/GenBank/DDBJ databases">
        <authorList>
            <person name="Hwang J.C."/>
        </authorList>
    </citation>
    <scope>NUCLEOTIDE SEQUENCE [LARGE SCALE GENOMIC DNA]</scope>
    <source>
        <strain evidence="3 4">IMCC35002</strain>
    </source>
</reference>
<evidence type="ECO:0000256" key="1">
    <source>
        <dbReference type="SAM" id="MobiDB-lite"/>
    </source>
</evidence>
<dbReference type="GO" id="GO:0005737">
    <property type="term" value="C:cytoplasm"/>
    <property type="evidence" value="ECO:0007669"/>
    <property type="project" value="TreeGrafter"/>
</dbReference>
<dbReference type="GO" id="GO:0008270">
    <property type="term" value="F:zinc ion binding"/>
    <property type="evidence" value="ECO:0007669"/>
    <property type="project" value="InterPro"/>
</dbReference>
<comment type="caution">
    <text evidence="3">The sequence shown here is derived from an EMBL/GenBank/DDBJ whole genome shotgun (WGS) entry which is preliminary data.</text>
</comment>
<dbReference type="PANTHER" id="PTHR11533:SF174">
    <property type="entry name" value="PUROMYCIN-SENSITIVE AMINOPEPTIDASE-RELATED"/>
    <property type="match status" value="1"/>
</dbReference>